<dbReference type="AlphaFoldDB" id="A0A0A9YMV3"/>
<gene>
    <name evidence="9" type="primary">Bscl2_4</name>
    <name evidence="10" type="synonym">Bscl2_5</name>
    <name evidence="10" type="ORF">CM83_45066</name>
    <name evidence="9" type="ORF">CM83_45067</name>
</gene>
<sequence length="375" mass="43369">MISLGRYYSFKMINIVYKILNALGVIRRYDSLKNKTVKTTYDTIDAFFKIGLSVLFCLVLIWISVLFYVLFYYTYVPTIEHIKPVYLQFTSCDATYDKPSSRAVCGFPKAHVQLTRYNSLLMVGQPYKITVMMELPESESNKQLGMFMVCGQMVGKGGASVAHSCRSTMLRYRSPLLHVLRLFALGPFFVLNFMEEKQTLAVELFSNFEEDQNFPATDMYVELKSDRVEVYSAKVQIDAHLSGLRYIMFHWPFFSAVLGSIFNLGVIVFVMLLSWYKLYGPNNLTGKEFIIKQFKQLKELAPMRKLMYTPKVEILGESWEKEDSDNRSFTGDETVENVEEIEGKKCLILKEAEFEEETPQERKFVLERKLSSSDA</sequence>
<dbReference type="EMBL" id="GBHO01011176">
    <property type="protein sequence ID" value="JAG32428.1"/>
    <property type="molecule type" value="Transcribed_RNA"/>
</dbReference>
<reference evidence="9" key="2">
    <citation type="submission" date="2014-07" db="EMBL/GenBank/DDBJ databases">
        <authorList>
            <person name="Hull J."/>
        </authorList>
    </citation>
    <scope>NUCLEOTIDE SEQUENCE</scope>
</reference>
<evidence type="ECO:0000256" key="7">
    <source>
        <dbReference type="ARBA" id="ARBA00023136"/>
    </source>
</evidence>
<evidence type="ECO:0000313" key="10">
    <source>
        <dbReference type="EMBL" id="JAG32429.1"/>
    </source>
</evidence>
<evidence type="ECO:0000256" key="3">
    <source>
        <dbReference type="ARBA" id="ARBA00022692"/>
    </source>
</evidence>
<proteinExistence type="predicted"/>
<dbReference type="GO" id="GO:0140042">
    <property type="term" value="P:lipid droplet formation"/>
    <property type="evidence" value="ECO:0007669"/>
    <property type="project" value="UniProtKB-ARBA"/>
</dbReference>
<keyword evidence="3 8" id="KW-0812">Transmembrane</keyword>
<evidence type="ECO:0000256" key="1">
    <source>
        <dbReference type="ARBA" id="ARBA00004477"/>
    </source>
</evidence>
<protein>
    <recommendedName>
        <fullName evidence="2">Seipin</fullName>
    </recommendedName>
</protein>
<accession>A0A0A9YMV3</accession>
<keyword evidence="7 8" id="KW-0472">Membrane</keyword>
<dbReference type="GO" id="GO:0005789">
    <property type="term" value="C:endoplasmic reticulum membrane"/>
    <property type="evidence" value="ECO:0007669"/>
    <property type="project" value="UniProtKB-SubCell"/>
</dbReference>
<evidence type="ECO:0000256" key="2">
    <source>
        <dbReference type="ARBA" id="ARBA00022064"/>
    </source>
</evidence>
<keyword evidence="5 8" id="KW-1133">Transmembrane helix</keyword>
<evidence type="ECO:0000256" key="6">
    <source>
        <dbReference type="ARBA" id="ARBA00023098"/>
    </source>
</evidence>
<reference evidence="11" key="3">
    <citation type="submission" date="2014-09" db="EMBL/GenBank/DDBJ databases">
        <authorList>
            <person name="Magalhaes I.L.F."/>
            <person name="Oliveira U."/>
            <person name="Santos F.R."/>
            <person name="Vidigal T.H.D.A."/>
            <person name="Brescovit A.D."/>
            <person name="Santos A.J."/>
        </authorList>
    </citation>
    <scope>NUCLEOTIDE SEQUENCE</scope>
</reference>
<keyword evidence="4" id="KW-0256">Endoplasmic reticulum</keyword>
<comment type="subcellular location">
    <subcellularLocation>
        <location evidence="1">Endoplasmic reticulum membrane</location>
        <topology evidence="1">Multi-pass membrane protein</topology>
    </subcellularLocation>
</comment>
<feature type="transmembrane region" description="Helical" evidence="8">
    <location>
        <begin position="7"/>
        <end position="26"/>
    </location>
</feature>
<organism evidence="9">
    <name type="scientific">Lygus hesperus</name>
    <name type="common">Western plant bug</name>
    <dbReference type="NCBI Taxonomy" id="30085"/>
    <lineage>
        <taxon>Eukaryota</taxon>
        <taxon>Metazoa</taxon>
        <taxon>Ecdysozoa</taxon>
        <taxon>Arthropoda</taxon>
        <taxon>Hexapoda</taxon>
        <taxon>Insecta</taxon>
        <taxon>Pterygota</taxon>
        <taxon>Neoptera</taxon>
        <taxon>Paraneoptera</taxon>
        <taxon>Hemiptera</taxon>
        <taxon>Heteroptera</taxon>
        <taxon>Panheteroptera</taxon>
        <taxon>Cimicomorpha</taxon>
        <taxon>Miridae</taxon>
        <taxon>Mirini</taxon>
        <taxon>Lygus</taxon>
    </lineage>
</organism>
<dbReference type="InterPro" id="IPR009617">
    <property type="entry name" value="Seipin"/>
</dbReference>
<evidence type="ECO:0000313" key="9">
    <source>
        <dbReference type="EMBL" id="JAG32428.1"/>
    </source>
</evidence>
<dbReference type="CDD" id="cd23995">
    <property type="entry name" value="Seipin_BSCL2_like"/>
    <property type="match status" value="1"/>
</dbReference>
<evidence type="ECO:0000256" key="4">
    <source>
        <dbReference type="ARBA" id="ARBA00022824"/>
    </source>
</evidence>
<feature type="transmembrane region" description="Helical" evidence="8">
    <location>
        <begin position="251"/>
        <end position="276"/>
    </location>
</feature>
<reference evidence="9" key="1">
    <citation type="journal article" date="2014" name="PLoS ONE">
        <title>Transcriptome-Based Identification of ABC Transporters in the Western Tarnished Plant Bug Lygus hesperus.</title>
        <authorList>
            <person name="Hull J.J."/>
            <person name="Chaney K."/>
            <person name="Geib S.M."/>
            <person name="Fabrick J.A."/>
            <person name="Brent C.S."/>
            <person name="Walsh D."/>
            <person name="Lavine L.C."/>
        </authorList>
    </citation>
    <scope>NUCLEOTIDE SEQUENCE</scope>
</reference>
<dbReference type="Pfam" id="PF06775">
    <property type="entry name" value="Seipin"/>
    <property type="match status" value="1"/>
</dbReference>
<name>A0A0A9YMV3_LYGHE</name>
<dbReference type="PANTHER" id="PTHR21212">
    <property type="entry name" value="BERNARDINELLI-SEIP CONGENITAL LIPODYSTROPHY 2 HOMOLOG BSCL2 PROTEIN"/>
    <property type="match status" value="1"/>
</dbReference>
<dbReference type="PANTHER" id="PTHR21212:SF0">
    <property type="entry name" value="SEIPIN"/>
    <property type="match status" value="1"/>
</dbReference>
<dbReference type="GO" id="GO:0006629">
    <property type="term" value="P:lipid metabolic process"/>
    <property type="evidence" value="ECO:0007669"/>
    <property type="project" value="UniProtKB-KW"/>
</dbReference>
<keyword evidence="6" id="KW-0443">Lipid metabolism</keyword>
<evidence type="ECO:0000313" key="11">
    <source>
        <dbReference type="EMBL" id="JAG55801.1"/>
    </source>
</evidence>
<evidence type="ECO:0000256" key="5">
    <source>
        <dbReference type="ARBA" id="ARBA00022989"/>
    </source>
</evidence>
<evidence type="ECO:0000256" key="8">
    <source>
        <dbReference type="SAM" id="Phobius"/>
    </source>
</evidence>
<feature type="transmembrane region" description="Helical" evidence="8">
    <location>
        <begin position="46"/>
        <end position="73"/>
    </location>
</feature>
<dbReference type="EMBL" id="GBRD01010023">
    <property type="protein sequence ID" value="JAG55801.1"/>
    <property type="molecule type" value="Transcribed_RNA"/>
</dbReference>
<dbReference type="EMBL" id="GBHO01011175">
    <property type="protein sequence ID" value="JAG32429.1"/>
    <property type="molecule type" value="Transcribed_RNA"/>
</dbReference>